<accession>A0A6J7W3N8</accession>
<dbReference type="InterPro" id="IPR043128">
    <property type="entry name" value="Rev_trsase/Diguanyl_cyclase"/>
</dbReference>
<evidence type="ECO:0000259" key="1">
    <source>
        <dbReference type="Pfam" id="PF00990"/>
    </source>
</evidence>
<dbReference type="Gene3D" id="3.30.70.270">
    <property type="match status" value="1"/>
</dbReference>
<reference evidence="6" key="1">
    <citation type="submission" date="2020-05" db="EMBL/GenBank/DDBJ databases">
        <authorList>
            <person name="Chiriac C."/>
            <person name="Salcher M."/>
            <person name="Ghai R."/>
            <person name="Kavagutti S V."/>
        </authorList>
    </citation>
    <scope>NUCLEOTIDE SEQUENCE</scope>
</reference>
<dbReference type="EMBL" id="CAFBOD010000001">
    <property type="protein sequence ID" value="CAB4968798.1"/>
    <property type="molecule type" value="Genomic_DNA"/>
</dbReference>
<dbReference type="EMBL" id="CAFBMU010000002">
    <property type="protein sequence ID" value="CAB4913931.1"/>
    <property type="molecule type" value="Genomic_DNA"/>
</dbReference>
<dbReference type="InterPro" id="IPR029787">
    <property type="entry name" value="Nucleotide_cyclase"/>
</dbReference>
<evidence type="ECO:0000313" key="3">
    <source>
        <dbReference type="EMBL" id="CAB4796588.1"/>
    </source>
</evidence>
<dbReference type="EMBL" id="CAEZYE010000033">
    <property type="protein sequence ID" value="CAB4710850.1"/>
    <property type="molecule type" value="Genomic_DNA"/>
</dbReference>
<evidence type="ECO:0000313" key="4">
    <source>
        <dbReference type="EMBL" id="CAB4913931.1"/>
    </source>
</evidence>
<name>A0A6J7W3N8_9ZZZZ</name>
<protein>
    <submittedName>
        <fullName evidence="6">Unannotated protein</fullName>
    </submittedName>
</protein>
<dbReference type="EMBL" id="CAFAAS010000002">
    <property type="protein sequence ID" value="CAB4796588.1"/>
    <property type="molecule type" value="Genomic_DNA"/>
</dbReference>
<proteinExistence type="predicted"/>
<dbReference type="Pfam" id="PF00990">
    <property type="entry name" value="GGDEF"/>
    <property type="match status" value="1"/>
</dbReference>
<organism evidence="6">
    <name type="scientific">freshwater metagenome</name>
    <dbReference type="NCBI Taxonomy" id="449393"/>
    <lineage>
        <taxon>unclassified sequences</taxon>
        <taxon>metagenomes</taxon>
        <taxon>ecological metagenomes</taxon>
    </lineage>
</organism>
<evidence type="ECO:0000313" key="5">
    <source>
        <dbReference type="EMBL" id="CAB4968798.1"/>
    </source>
</evidence>
<dbReference type="SUPFAM" id="SSF55073">
    <property type="entry name" value="Nucleotide cyclase"/>
    <property type="match status" value="1"/>
</dbReference>
<evidence type="ECO:0000313" key="6">
    <source>
        <dbReference type="EMBL" id="CAB5141294.1"/>
    </source>
</evidence>
<evidence type="ECO:0000313" key="2">
    <source>
        <dbReference type="EMBL" id="CAB4710850.1"/>
    </source>
</evidence>
<dbReference type="EMBL" id="CAFBRZ010000003">
    <property type="protein sequence ID" value="CAB5141294.1"/>
    <property type="molecule type" value="Genomic_DNA"/>
</dbReference>
<gene>
    <name evidence="2" type="ORF">UFOPK2655_00733</name>
    <name evidence="3" type="ORF">UFOPK3077_00234</name>
    <name evidence="4" type="ORF">UFOPK3667_00233</name>
    <name evidence="5" type="ORF">UFOPK3903_00169</name>
    <name evidence="6" type="ORF">UFOPK4444_00084</name>
</gene>
<feature type="domain" description="GGDEF" evidence="1">
    <location>
        <begin position="13"/>
        <end position="114"/>
    </location>
</feature>
<dbReference type="AlphaFoldDB" id="A0A6J7W3N8"/>
<dbReference type="InterPro" id="IPR000160">
    <property type="entry name" value="GGDEF_dom"/>
</dbReference>
<sequence length="153" mass="16879">MARLNALISHDGIHDAQTHLATPSFFYEQLKRETAISERSQQGFSAIRILFTGNIAEAEDHGNFDEAVINFAFELKSMVRSQDFIARMGVHECIVLISDNQEAALQLFARLLASPSLSINNALHLSMALVSSRLGESGLELLNRLDKAALSTH</sequence>